<evidence type="ECO:0000256" key="5">
    <source>
        <dbReference type="ARBA" id="ARBA00022989"/>
    </source>
</evidence>
<evidence type="ECO:0000256" key="7">
    <source>
        <dbReference type="SAM" id="Phobius"/>
    </source>
</evidence>
<dbReference type="GO" id="GO:0005886">
    <property type="term" value="C:plasma membrane"/>
    <property type="evidence" value="ECO:0007669"/>
    <property type="project" value="UniProtKB-SubCell"/>
</dbReference>
<feature type="transmembrane region" description="Helical" evidence="7">
    <location>
        <begin position="72"/>
        <end position="89"/>
    </location>
</feature>
<evidence type="ECO:0000256" key="3">
    <source>
        <dbReference type="ARBA" id="ARBA00022692"/>
    </source>
</evidence>
<reference evidence="8" key="1">
    <citation type="submission" date="2020-05" db="EMBL/GenBank/DDBJ databases">
        <authorList>
            <person name="Chiriac C."/>
            <person name="Salcher M."/>
            <person name="Ghai R."/>
            <person name="Kavagutti S V."/>
        </authorList>
    </citation>
    <scope>NUCLEOTIDE SEQUENCE</scope>
</reference>
<keyword evidence="3 7" id="KW-0812">Transmembrane</keyword>
<gene>
    <name evidence="8" type="ORF">UFOPK3495_00548</name>
</gene>
<feature type="transmembrane region" description="Helical" evidence="7">
    <location>
        <begin position="6"/>
        <end position="24"/>
    </location>
</feature>
<dbReference type="NCBIfam" id="TIGR03426">
    <property type="entry name" value="shape_MreD"/>
    <property type="match status" value="1"/>
</dbReference>
<dbReference type="Pfam" id="PF04093">
    <property type="entry name" value="MreD"/>
    <property type="match status" value="1"/>
</dbReference>
<feature type="transmembrane region" description="Helical" evidence="7">
    <location>
        <begin position="36"/>
        <end position="60"/>
    </location>
</feature>
<protein>
    <submittedName>
        <fullName evidence="8">Unannotated protein</fullName>
    </submittedName>
</protein>
<proteinExistence type="predicted"/>
<evidence type="ECO:0000256" key="4">
    <source>
        <dbReference type="ARBA" id="ARBA00022960"/>
    </source>
</evidence>
<keyword evidence="5 7" id="KW-1133">Transmembrane helix</keyword>
<evidence type="ECO:0000313" key="8">
    <source>
        <dbReference type="EMBL" id="CAB4893563.1"/>
    </source>
</evidence>
<dbReference type="AlphaFoldDB" id="A0A6J7FPS4"/>
<feature type="transmembrane region" description="Helical" evidence="7">
    <location>
        <begin position="132"/>
        <end position="153"/>
    </location>
</feature>
<evidence type="ECO:0000256" key="2">
    <source>
        <dbReference type="ARBA" id="ARBA00022475"/>
    </source>
</evidence>
<keyword evidence="2" id="KW-1003">Cell membrane</keyword>
<name>A0A6J7FPS4_9ZZZZ</name>
<sequence>MWVRQVIILVVTFLIAFLTQNSFLGRLGLPGSTPDLILVSVISVALAYGSAVGMMYGFAAGILVDLAPSTEGVIGVNALLFMAAAYFVGRALDPRDRTVPLIIGLTAGTVGAVILARGVIDSVLGQPTVVWGNMAGLILSGAIYAAFLAPLVVMPVGWFAQKFTPEVAV</sequence>
<comment type="subcellular location">
    <subcellularLocation>
        <location evidence="1">Cell membrane</location>
        <topology evidence="1">Multi-pass membrane protein</topology>
    </subcellularLocation>
</comment>
<accession>A0A6J7FPS4</accession>
<dbReference type="GO" id="GO:0008360">
    <property type="term" value="P:regulation of cell shape"/>
    <property type="evidence" value="ECO:0007669"/>
    <property type="project" value="UniProtKB-KW"/>
</dbReference>
<dbReference type="InterPro" id="IPR007227">
    <property type="entry name" value="Cell_shape_determining_MreD"/>
</dbReference>
<organism evidence="8">
    <name type="scientific">freshwater metagenome</name>
    <dbReference type="NCBI Taxonomy" id="449393"/>
    <lineage>
        <taxon>unclassified sequences</taxon>
        <taxon>metagenomes</taxon>
        <taxon>ecological metagenomes</taxon>
    </lineage>
</organism>
<evidence type="ECO:0000256" key="6">
    <source>
        <dbReference type="ARBA" id="ARBA00023136"/>
    </source>
</evidence>
<keyword evidence="6 7" id="KW-0472">Membrane</keyword>
<keyword evidence="4" id="KW-0133">Cell shape</keyword>
<dbReference type="EMBL" id="CAFBMC010000020">
    <property type="protein sequence ID" value="CAB4893563.1"/>
    <property type="molecule type" value="Genomic_DNA"/>
</dbReference>
<evidence type="ECO:0000256" key="1">
    <source>
        <dbReference type="ARBA" id="ARBA00004651"/>
    </source>
</evidence>
<feature type="transmembrane region" description="Helical" evidence="7">
    <location>
        <begin position="101"/>
        <end position="120"/>
    </location>
</feature>